<dbReference type="AlphaFoldDB" id="A0A653CXN8"/>
<feature type="compositionally biased region" description="Low complexity" evidence="1">
    <location>
        <begin position="57"/>
        <end position="78"/>
    </location>
</feature>
<evidence type="ECO:0000256" key="1">
    <source>
        <dbReference type="SAM" id="MobiDB-lite"/>
    </source>
</evidence>
<organism evidence="2 3">
    <name type="scientific">Callosobruchus maculatus</name>
    <name type="common">Southern cowpea weevil</name>
    <name type="synonym">Pulse bruchid</name>
    <dbReference type="NCBI Taxonomy" id="64391"/>
    <lineage>
        <taxon>Eukaryota</taxon>
        <taxon>Metazoa</taxon>
        <taxon>Ecdysozoa</taxon>
        <taxon>Arthropoda</taxon>
        <taxon>Hexapoda</taxon>
        <taxon>Insecta</taxon>
        <taxon>Pterygota</taxon>
        <taxon>Neoptera</taxon>
        <taxon>Endopterygota</taxon>
        <taxon>Coleoptera</taxon>
        <taxon>Polyphaga</taxon>
        <taxon>Cucujiformia</taxon>
        <taxon>Chrysomeloidea</taxon>
        <taxon>Chrysomelidae</taxon>
        <taxon>Bruchinae</taxon>
        <taxon>Bruchini</taxon>
        <taxon>Callosobruchus</taxon>
    </lineage>
</organism>
<evidence type="ECO:0000313" key="3">
    <source>
        <dbReference type="Proteomes" id="UP000410492"/>
    </source>
</evidence>
<dbReference type="Proteomes" id="UP000410492">
    <property type="component" value="Unassembled WGS sequence"/>
</dbReference>
<accession>A0A653CXN8</accession>
<evidence type="ECO:0000313" key="2">
    <source>
        <dbReference type="EMBL" id="VEN52691.1"/>
    </source>
</evidence>
<reference evidence="2 3" key="1">
    <citation type="submission" date="2019-01" db="EMBL/GenBank/DDBJ databases">
        <authorList>
            <person name="Sayadi A."/>
        </authorList>
    </citation>
    <scope>NUCLEOTIDE SEQUENCE [LARGE SCALE GENOMIC DNA]</scope>
</reference>
<sequence length="126" mass="13450">MIASEQTPPHLSHQPALSETCIAMNSMAAITLFTATTMRPSRSLRKRGWPAERSGVATGPYQPAAQGAQGAQGGTQAETGGGATGARHRTAERPGQRGRTSWRGRAQLRMTLFTSRDGWDSSVGWL</sequence>
<gene>
    <name evidence="2" type="ORF">CALMAC_LOCUS12722</name>
</gene>
<keyword evidence="3" id="KW-1185">Reference proteome</keyword>
<feature type="region of interest" description="Disordered" evidence="1">
    <location>
        <begin position="37"/>
        <end position="106"/>
    </location>
</feature>
<dbReference type="EMBL" id="CAACVG010009253">
    <property type="protein sequence ID" value="VEN52691.1"/>
    <property type="molecule type" value="Genomic_DNA"/>
</dbReference>
<name>A0A653CXN8_CALMS</name>
<proteinExistence type="predicted"/>
<dbReference type="OrthoDB" id="5982228at2759"/>
<protein>
    <submittedName>
        <fullName evidence="2">Uncharacterized protein</fullName>
    </submittedName>
</protein>